<dbReference type="SUPFAM" id="SSF51735">
    <property type="entry name" value="NAD(P)-binding Rossmann-fold domains"/>
    <property type="match status" value="1"/>
</dbReference>
<protein>
    <recommendedName>
        <fullName evidence="5">Enoyl reductase (ER) domain-containing protein</fullName>
    </recommendedName>
</protein>
<organism evidence="4">
    <name type="scientific">Candidatus Caldatribacterium californiense</name>
    <dbReference type="NCBI Taxonomy" id="1454726"/>
    <lineage>
        <taxon>Bacteria</taxon>
        <taxon>Pseudomonadati</taxon>
        <taxon>Atribacterota</taxon>
        <taxon>Atribacteria</taxon>
        <taxon>Atribacterales</taxon>
        <taxon>Candidatus Caldatribacteriaceae</taxon>
        <taxon>Candidatus Caldatribacterium</taxon>
    </lineage>
</organism>
<dbReference type="InterPro" id="IPR013154">
    <property type="entry name" value="ADH-like_N"/>
</dbReference>
<gene>
    <name evidence="4" type="ORF">ENU96_09525</name>
</gene>
<dbReference type="GO" id="GO:0016491">
    <property type="term" value="F:oxidoreductase activity"/>
    <property type="evidence" value="ECO:0007669"/>
    <property type="project" value="UniProtKB-KW"/>
</dbReference>
<name>A0A7V3YNE1_9BACT</name>
<dbReference type="AlphaFoldDB" id="A0A7V3YNE1"/>
<sequence>MIPATMKAWVFYEPEVMKFEEVPVPEIADDELLIRVRACGICGSDVAYYWGLSPLETPTGKGPLILGHEFSGEVVKVGKVPAERKLFSVGDRVTVNPVQYCNACEVCYRGFVNLCENKKVLGVSANGAFAEYVVSHYTHVYRLPENVSFKAGAFVEPLANAVYGVKNLQVGLGDTVVVFGPGAIGLSVVSLVKRSGAGKVILVGTQDFRLEVGKAMGADELINVRSTSSPYYAPNVVERISQLTGGRMADRVIVVTGSKEAMQLALEVSGRRSNIVYFGLPGAKDVIEVPALSSIFWDKNIRFSWLAPFTWVEAIQSIAGGLVDAERLVTHVFPLEKLMEGLQVAREKKGNPLKVMVVME</sequence>
<evidence type="ECO:0000259" key="2">
    <source>
        <dbReference type="Pfam" id="PF00107"/>
    </source>
</evidence>
<feature type="domain" description="Alcohol dehydrogenase-like C-terminal" evidence="2">
    <location>
        <begin position="183"/>
        <end position="316"/>
    </location>
</feature>
<evidence type="ECO:0000313" key="4">
    <source>
        <dbReference type="EMBL" id="HGI75896.1"/>
    </source>
</evidence>
<dbReference type="PANTHER" id="PTHR43401">
    <property type="entry name" value="L-THREONINE 3-DEHYDROGENASE"/>
    <property type="match status" value="1"/>
</dbReference>
<dbReference type="InterPro" id="IPR013149">
    <property type="entry name" value="ADH-like_C"/>
</dbReference>
<keyword evidence="1" id="KW-0560">Oxidoreductase</keyword>
<dbReference type="Gene3D" id="3.40.50.720">
    <property type="entry name" value="NAD(P)-binding Rossmann-like Domain"/>
    <property type="match status" value="1"/>
</dbReference>
<dbReference type="Pfam" id="PF08240">
    <property type="entry name" value="ADH_N"/>
    <property type="match status" value="1"/>
</dbReference>
<dbReference type="InterPro" id="IPR036291">
    <property type="entry name" value="NAD(P)-bd_dom_sf"/>
</dbReference>
<dbReference type="PANTHER" id="PTHR43401:SF2">
    <property type="entry name" value="L-THREONINE 3-DEHYDROGENASE"/>
    <property type="match status" value="1"/>
</dbReference>
<dbReference type="InterPro" id="IPR050129">
    <property type="entry name" value="Zn_alcohol_dh"/>
</dbReference>
<proteinExistence type="predicted"/>
<reference evidence="4" key="1">
    <citation type="journal article" date="2020" name="mSystems">
        <title>Genome- and Community-Level Interaction Insights into Carbon Utilization and Element Cycling Functions of Hydrothermarchaeota in Hydrothermal Sediment.</title>
        <authorList>
            <person name="Zhou Z."/>
            <person name="Liu Y."/>
            <person name="Xu W."/>
            <person name="Pan J."/>
            <person name="Luo Z.H."/>
            <person name="Li M."/>
        </authorList>
    </citation>
    <scope>NUCLEOTIDE SEQUENCE [LARGE SCALE GENOMIC DNA]</scope>
    <source>
        <strain evidence="4">SpSt-716</strain>
    </source>
</reference>
<evidence type="ECO:0000259" key="3">
    <source>
        <dbReference type="Pfam" id="PF08240"/>
    </source>
</evidence>
<evidence type="ECO:0008006" key="5">
    <source>
        <dbReference type="Google" id="ProtNLM"/>
    </source>
</evidence>
<dbReference type="InterPro" id="IPR011032">
    <property type="entry name" value="GroES-like_sf"/>
</dbReference>
<dbReference type="Pfam" id="PF00107">
    <property type="entry name" value="ADH_zinc_N"/>
    <property type="match status" value="1"/>
</dbReference>
<dbReference type="EMBL" id="DTEN01000383">
    <property type="protein sequence ID" value="HGI75896.1"/>
    <property type="molecule type" value="Genomic_DNA"/>
</dbReference>
<dbReference type="SUPFAM" id="SSF50129">
    <property type="entry name" value="GroES-like"/>
    <property type="match status" value="1"/>
</dbReference>
<feature type="domain" description="Alcohol dehydrogenase-like N-terminal" evidence="3">
    <location>
        <begin position="29"/>
        <end position="145"/>
    </location>
</feature>
<dbReference type="Gene3D" id="3.90.180.10">
    <property type="entry name" value="Medium-chain alcohol dehydrogenases, catalytic domain"/>
    <property type="match status" value="1"/>
</dbReference>
<accession>A0A7V3YNE1</accession>
<comment type="caution">
    <text evidence="4">The sequence shown here is derived from an EMBL/GenBank/DDBJ whole genome shotgun (WGS) entry which is preliminary data.</text>
</comment>
<evidence type="ECO:0000256" key="1">
    <source>
        <dbReference type="ARBA" id="ARBA00023002"/>
    </source>
</evidence>